<evidence type="ECO:0000313" key="1">
    <source>
        <dbReference type="EMBL" id="BES97828.1"/>
    </source>
</evidence>
<dbReference type="EMBL" id="AP028916">
    <property type="protein sequence ID" value="BES97828.1"/>
    <property type="molecule type" value="Genomic_DNA"/>
</dbReference>
<protein>
    <submittedName>
        <fullName evidence="1">Uncharacterized protein</fullName>
    </submittedName>
</protein>
<sequence>MTRVESVPLRVGLPPVARRWGWLPEAYEAPTADPHWLHSVSVYLAIRRLSVSVRLPYRPSLDSDSSRGGGECLLYLPPPSVSSFLFLIHNVPLSLFLSSSSIPDRCTSFEGESSLIR</sequence>
<proteinExistence type="predicted"/>
<keyword evidence="2" id="KW-1185">Reference proteome</keyword>
<reference evidence="1 2" key="1">
    <citation type="submission" date="2023-09" db="EMBL/GenBank/DDBJ databases">
        <title>Nesidiocoris tenuis whole genome shotgun sequence.</title>
        <authorList>
            <person name="Shibata T."/>
            <person name="Shimoda M."/>
            <person name="Kobayashi T."/>
            <person name="Uehara T."/>
        </authorList>
    </citation>
    <scope>NUCLEOTIDE SEQUENCE [LARGE SCALE GENOMIC DNA]</scope>
    <source>
        <strain evidence="1 2">Japan</strain>
    </source>
</reference>
<evidence type="ECO:0000313" key="2">
    <source>
        <dbReference type="Proteomes" id="UP001307889"/>
    </source>
</evidence>
<accession>A0ABN7B083</accession>
<gene>
    <name evidence="1" type="ORF">NTJ_10642</name>
</gene>
<organism evidence="1 2">
    <name type="scientific">Nesidiocoris tenuis</name>
    <dbReference type="NCBI Taxonomy" id="355587"/>
    <lineage>
        <taxon>Eukaryota</taxon>
        <taxon>Metazoa</taxon>
        <taxon>Ecdysozoa</taxon>
        <taxon>Arthropoda</taxon>
        <taxon>Hexapoda</taxon>
        <taxon>Insecta</taxon>
        <taxon>Pterygota</taxon>
        <taxon>Neoptera</taxon>
        <taxon>Paraneoptera</taxon>
        <taxon>Hemiptera</taxon>
        <taxon>Heteroptera</taxon>
        <taxon>Panheteroptera</taxon>
        <taxon>Cimicomorpha</taxon>
        <taxon>Miridae</taxon>
        <taxon>Dicyphina</taxon>
        <taxon>Nesidiocoris</taxon>
    </lineage>
</organism>
<dbReference type="Proteomes" id="UP001307889">
    <property type="component" value="Chromosome 8"/>
</dbReference>
<name>A0ABN7B083_9HEMI</name>